<dbReference type="Gene3D" id="6.10.250.540">
    <property type="match status" value="1"/>
</dbReference>
<dbReference type="SUPFAM" id="SSF144074">
    <property type="entry name" value="E2F-DP heterodimerization region"/>
    <property type="match status" value="1"/>
</dbReference>
<dbReference type="GO" id="GO:0003677">
    <property type="term" value="F:DNA binding"/>
    <property type="evidence" value="ECO:0007669"/>
    <property type="project" value="UniProtKB-KW"/>
</dbReference>
<evidence type="ECO:0000256" key="2">
    <source>
        <dbReference type="ARBA" id="ARBA00023015"/>
    </source>
</evidence>
<keyword evidence="7" id="KW-1185">Reference proteome</keyword>
<feature type="domain" description="E2F transcription factor CC-MB" evidence="5">
    <location>
        <begin position="107"/>
        <end position="184"/>
    </location>
</feature>
<name>A0A9W7FL30_9STRA</name>
<organism evidence="6 7">
    <name type="scientific">Triparma laevis f. longispina</name>
    <dbReference type="NCBI Taxonomy" id="1714387"/>
    <lineage>
        <taxon>Eukaryota</taxon>
        <taxon>Sar</taxon>
        <taxon>Stramenopiles</taxon>
        <taxon>Ochrophyta</taxon>
        <taxon>Bolidophyceae</taxon>
        <taxon>Parmales</taxon>
        <taxon>Triparmaceae</taxon>
        <taxon>Triparma</taxon>
    </lineage>
</organism>
<keyword evidence="3" id="KW-0238">DNA-binding</keyword>
<dbReference type="AlphaFoldDB" id="A0A9W7FL30"/>
<keyword evidence="4" id="KW-0804">Transcription</keyword>
<reference evidence="7" key="1">
    <citation type="journal article" date="2023" name="Commun. Biol.">
        <title>Genome analysis of Parmales, the sister group of diatoms, reveals the evolutionary specialization of diatoms from phago-mixotrophs to photoautotrophs.</title>
        <authorList>
            <person name="Ban H."/>
            <person name="Sato S."/>
            <person name="Yoshikawa S."/>
            <person name="Yamada K."/>
            <person name="Nakamura Y."/>
            <person name="Ichinomiya M."/>
            <person name="Sato N."/>
            <person name="Blanc-Mathieu R."/>
            <person name="Endo H."/>
            <person name="Kuwata A."/>
            <person name="Ogata H."/>
        </authorList>
    </citation>
    <scope>NUCLEOTIDE SEQUENCE [LARGE SCALE GENOMIC DNA]</scope>
    <source>
        <strain evidence="7">NIES 3700</strain>
    </source>
</reference>
<dbReference type="InterPro" id="IPR037241">
    <property type="entry name" value="E2F-DP_heterodim"/>
</dbReference>
<dbReference type="Pfam" id="PF16421">
    <property type="entry name" value="E2F_CC-MB"/>
    <property type="match status" value="1"/>
</dbReference>
<comment type="similarity">
    <text evidence="1">Belongs to the E2F/DP family.</text>
</comment>
<dbReference type="GO" id="GO:0046983">
    <property type="term" value="F:protein dimerization activity"/>
    <property type="evidence" value="ECO:0007669"/>
    <property type="project" value="InterPro"/>
</dbReference>
<proteinExistence type="inferred from homology"/>
<accession>A0A9W7FL30</accession>
<dbReference type="InterPro" id="IPR032198">
    <property type="entry name" value="E2F_CC-MB"/>
</dbReference>
<evidence type="ECO:0000256" key="3">
    <source>
        <dbReference type="ARBA" id="ARBA00023125"/>
    </source>
</evidence>
<evidence type="ECO:0000259" key="5">
    <source>
        <dbReference type="Pfam" id="PF16421"/>
    </source>
</evidence>
<evidence type="ECO:0000256" key="4">
    <source>
        <dbReference type="ARBA" id="ARBA00023163"/>
    </source>
</evidence>
<comment type="caution">
    <text evidence="6">The sequence shown here is derived from an EMBL/GenBank/DDBJ whole genome shotgun (WGS) entry which is preliminary data.</text>
</comment>
<dbReference type="EMBL" id="BRXW01000208">
    <property type="protein sequence ID" value="GMI14158.1"/>
    <property type="molecule type" value="Genomic_DNA"/>
</dbReference>
<protein>
    <recommendedName>
        <fullName evidence="5">E2F transcription factor CC-MB domain-containing protein</fullName>
    </recommendedName>
</protein>
<evidence type="ECO:0000313" key="7">
    <source>
        <dbReference type="Proteomes" id="UP001165122"/>
    </source>
</evidence>
<sequence>MALSPVALSSVALSAPAHALLKELIENNTHKSGGAARFRYGLAKLEPIHPVLKHSVAHICKPCKWPNKPLHAKNALSAILQNNECLVDPLVSLASAFDAANAELVMLDKIITILTSTKDNNRISSNLHLSYSSMSALPCYSNCSVIATKAPKGTLLDVPPNPDSGSGYQLYVKSSLGNVDVFLVTMSSGSVIDSSIEHEGDHAEYAGRLILWYK</sequence>
<evidence type="ECO:0000256" key="1">
    <source>
        <dbReference type="ARBA" id="ARBA00010940"/>
    </source>
</evidence>
<evidence type="ECO:0000313" key="6">
    <source>
        <dbReference type="EMBL" id="GMI14158.1"/>
    </source>
</evidence>
<gene>
    <name evidence="6" type="ORF">TrLO_g5417</name>
</gene>
<dbReference type="Proteomes" id="UP001165122">
    <property type="component" value="Unassembled WGS sequence"/>
</dbReference>
<keyword evidence="2" id="KW-0805">Transcription regulation</keyword>